<dbReference type="OrthoDB" id="4715518at2"/>
<organism evidence="1 2">
    <name type="scientific">Microbacterium enclense</name>
    <dbReference type="NCBI Taxonomy" id="993073"/>
    <lineage>
        <taxon>Bacteria</taxon>
        <taxon>Bacillati</taxon>
        <taxon>Actinomycetota</taxon>
        <taxon>Actinomycetes</taxon>
        <taxon>Micrococcales</taxon>
        <taxon>Microbacteriaceae</taxon>
        <taxon>Microbacterium</taxon>
    </lineage>
</organism>
<dbReference type="Proteomes" id="UP000183203">
    <property type="component" value="Unassembled WGS sequence"/>
</dbReference>
<accession>A0A1G6RII0</accession>
<protein>
    <recommendedName>
        <fullName evidence="3">Apea-like HEPN domain-containing protein</fullName>
    </recommendedName>
</protein>
<gene>
    <name evidence="1" type="ORF">SAMN05216418_0130</name>
</gene>
<evidence type="ECO:0000313" key="1">
    <source>
        <dbReference type="EMBL" id="SDD03797.1"/>
    </source>
</evidence>
<proteinExistence type="predicted"/>
<dbReference type="RefSeq" id="WP_058233646.1">
    <property type="nucleotide sequence ID" value="NZ_FMYG01000011.1"/>
</dbReference>
<sequence>MGWSFFVRFSTIGSGWDVDDHQLTLASRGSETLWIDTDGPLRTASHLVLRGTEYNTEDEAEDAGRHALAALRLSLVQTGTPADFLERKLMSQLSDDALALAGSAGNAAQEAEDPGAPRIVVVNQRAGVVPHPSNERYLSFRSSATGVAIKPAAPFVDGYQTAIRIAQADEAADLAFDLWSAANLMPSIDSRFLTLVNAVEALTEQQPVNGEELEAVDRLRSAVKDMGLDPSLRDLLLGRLGDFKRESVGRAARRLLAQNVPDKMYDGMRAGKFFSGIYEMRSKLTHGAEAPSHHDVAAVTPELFNLVRDLIERRLSTLPLDKG</sequence>
<evidence type="ECO:0008006" key="3">
    <source>
        <dbReference type="Google" id="ProtNLM"/>
    </source>
</evidence>
<dbReference type="AlphaFoldDB" id="A0A1G6RII0"/>
<dbReference type="EMBL" id="FMYG01000011">
    <property type="protein sequence ID" value="SDD03797.1"/>
    <property type="molecule type" value="Genomic_DNA"/>
</dbReference>
<evidence type="ECO:0000313" key="2">
    <source>
        <dbReference type="Proteomes" id="UP000183203"/>
    </source>
</evidence>
<name>A0A1G6RII0_9MICO</name>
<reference evidence="1 2" key="1">
    <citation type="submission" date="2016-09" db="EMBL/GenBank/DDBJ databases">
        <authorList>
            <person name="Capua I."/>
            <person name="De Benedictis P."/>
            <person name="Joannis T."/>
            <person name="Lombin L.H."/>
            <person name="Cattoli G."/>
        </authorList>
    </citation>
    <scope>NUCLEOTIDE SEQUENCE [LARGE SCALE GENOMIC DNA]</scope>
    <source>
        <strain evidence="1 2">NIO-1002</strain>
    </source>
</reference>